<proteinExistence type="predicted"/>
<evidence type="ECO:0000313" key="4">
    <source>
        <dbReference type="Proteomes" id="UP001499987"/>
    </source>
</evidence>
<dbReference type="RefSeq" id="WP_344623765.1">
    <property type="nucleotide sequence ID" value="NZ_BAAALD010000020.1"/>
</dbReference>
<sequence>MNDSASVRRAPLLGAAAVSLLFALAACGSPEPAPGRAEPAPARSSVAAPAAPSAPASGSAPARPTGAPTVAAAAAGGTCGAPAGAAWVFVSSAAKTADGGADLVVSDTKVTCSPDGLDPVVEGAGGTGVRTLHLVAGAAVHLLSPDNWPAAATPADLTGLFAAHAAGRSGTGALGWKGNVFTVRVDGSGRIGFLGQGPWSTLNTAPPK</sequence>
<dbReference type="EMBL" id="BAAALD010000020">
    <property type="protein sequence ID" value="GAA1082237.1"/>
    <property type="molecule type" value="Genomic_DNA"/>
</dbReference>
<comment type="caution">
    <text evidence="3">The sequence shown here is derived from an EMBL/GenBank/DDBJ whole genome shotgun (WGS) entry which is preliminary data.</text>
</comment>
<feature type="signal peptide" evidence="2">
    <location>
        <begin position="1"/>
        <end position="25"/>
    </location>
</feature>
<feature type="chain" id="PRO_5045745582" description="DUF4232 domain-containing protein" evidence="2">
    <location>
        <begin position="26"/>
        <end position="208"/>
    </location>
</feature>
<feature type="region of interest" description="Disordered" evidence="1">
    <location>
        <begin position="31"/>
        <end position="74"/>
    </location>
</feature>
<organism evidence="3 4">
    <name type="scientific">Kitasatospora arboriphila</name>
    <dbReference type="NCBI Taxonomy" id="258052"/>
    <lineage>
        <taxon>Bacteria</taxon>
        <taxon>Bacillati</taxon>
        <taxon>Actinomycetota</taxon>
        <taxon>Actinomycetes</taxon>
        <taxon>Kitasatosporales</taxon>
        <taxon>Streptomycetaceae</taxon>
        <taxon>Kitasatospora</taxon>
    </lineage>
</organism>
<evidence type="ECO:0008006" key="5">
    <source>
        <dbReference type="Google" id="ProtNLM"/>
    </source>
</evidence>
<evidence type="ECO:0000256" key="1">
    <source>
        <dbReference type="SAM" id="MobiDB-lite"/>
    </source>
</evidence>
<protein>
    <recommendedName>
        <fullName evidence="5">DUF4232 domain-containing protein</fullName>
    </recommendedName>
</protein>
<dbReference type="Proteomes" id="UP001499987">
    <property type="component" value="Unassembled WGS sequence"/>
</dbReference>
<gene>
    <name evidence="3" type="ORF">GCM10009663_26460</name>
</gene>
<evidence type="ECO:0000313" key="3">
    <source>
        <dbReference type="EMBL" id="GAA1082237.1"/>
    </source>
</evidence>
<keyword evidence="4" id="KW-1185">Reference proteome</keyword>
<name>A0ABN1TG98_9ACTN</name>
<reference evidence="3 4" key="1">
    <citation type="journal article" date="2019" name="Int. J. Syst. Evol. Microbiol.">
        <title>The Global Catalogue of Microorganisms (GCM) 10K type strain sequencing project: providing services to taxonomists for standard genome sequencing and annotation.</title>
        <authorList>
            <consortium name="The Broad Institute Genomics Platform"/>
            <consortium name="The Broad Institute Genome Sequencing Center for Infectious Disease"/>
            <person name="Wu L."/>
            <person name="Ma J."/>
        </authorList>
    </citation>
    <scope>NUCLEOTIDE SEQUENCE [LARGE SCALE GENOMIC DNA]</scope>
    <source>
        <strain evidence="3 4">JCM 13002</strain>
    </source>
</reference>
<evidence type="ECO:0000256" key="2">
    <source>
        <dbReference type="SAM" id="SignalP"/>
    </source>
</evidence>
<accession>A0ABN1TG98</accession>
<keyword evidence="2" id="KW-0732">Signal</keyword>